<dbReference type="AlphaFoldDB" id="A0A1V3C6B4"/>
<comment type="caution">
    <text evidence="2">The sequence shown here is derived from an EMBL/GenBank/DDBJ whole genome shotgun (WGS) entry which is preliminary data.</text>
</comment>
<name>A0A1V3C6B4_9ACTN</name>
<dbReference type="PROSITE" id="PS51257">
    <property type="entry name" value="PROKAR_LIPOPROTEIN"/>
    <property type="match status" value="1"/>
</dbReference>
<keyword evidence="1" id="KW-0472">Membrane</keyword>
<feature type="transmembrane region" description="Helical" evidence="1">
    <location>
        <begin position="46"/>
        <end position="65"/>
    </location>
</feature>
<feature type="transmembrane region" description="Helical" evidence="1">
    <location>
        <begin position="113"/>
        <end position="134"/>
    </location>
</feature>
<reference evidence="3" key="1">
    <citation type="submission" date="2016-08" db="EMBL/GenBank/DDBJ databases">
        <authorList>
            <person name="Tokovenko B."/>
            <person name="Kalinowski J."/>
        </authorList>
    </citation>
    <scope>NUCLEOTIDE SEQUENCE [LARGE SCALE GENOMIC DNA]</scope>
    <source>
        <strain evidence="3">UTMC102</strain>
    </source>
</reference>
<evidence type="ECO:0000256" key="1">
    <source>
        <dbReference type="SAM" id="Phobius"/>
    </source>
</evidence>
<dbReference type="EMBL" id="MCOK01000001">
    <property type="protein sequence ID" value="OOC56233.1"/>
    <property type="molecule type" value="Genomic_DNA"/>
</dbReference>
<gene>
    <name evidence="2" type="ORF">NOSIN_22385</name>
</gene>
<dbReference type="STRING" id="501010.NOSIN_22385"/>
<keyword evidence="1" id="KW-1133">Transmembrane helix</keyword>
<protein>
    <submittedName>
        <fullName evidence="2">Uncharacterized protein</fullName>
    </submittedName>
</protein>
<proteinExistence type="predicted"/>
<accession>A0A1V3C6B4</accession>
<sequence>MERTVPGPVRWATVLWAAAVACGVTETALALAGMLASGGAVPWTGLLVRVAVYTSAALVVVWFARGHRWARVALVAGLGVVGGLGTLVAPVVLAALEGGGVLAAMGHESHGPVYLVVRTTHITAVAAAAAATFAPGANRYFAGGAVPARASG</sequence>
<organism evidence="2 3">
    <name type="scientific">Nocardiopsis sinuspersici</name>
    <dbReference type="NCBI Taxonomy" id="501010"/>
    <lineage>
        <taxon>Bacteria</taxon>
        <taxon>Bacillati</taxon>
        <taxon>Actinomycetota</taxon>
        <taxon>Actinomycetes</taxon>
        <taxon>Streptosporangiales</taxon>
        <taxon>Nocardiopsidaceae</taxon>
        <taxon>Nocardiopsis</taxon>
    </lineage>
</organism>
<dbReference type="Proteomes" id="UP000189004">
    <property type="component" value="Unassembled WGS sequence"/>
</dbReference>
<feature type="transmembrane region" description="Helical" evidence="1">
    <location>
        <begin position="72"/>
        <end position="93"/>
    </location>
</feature>
<evidence type="ECO:0000313" key="3">
    <source>
        <dbReference type="Proteomes" id="UP000189004"/>
    </source>
</evidence>
<evidence type="ECO:0000313" key="2">
    <source>
        <dbReference type="EMBL" id="OOC56233.1"/>
    </source>
</evidence>
<keyword evidence="1" id="KW-0812">Transmembrane</keyword>
<keyword evidence="3" id="KW-1185">Reference proteome</keyword>
<dbReference type="RefSeq" id="WP_143832977.1">
    <property type="nucleotide sequence ID" value="NZ_MCOK01000001.1"/>
</dbReference>